<proteinExistence type="predicted"/>
<name>A0A1C5G7A6_MICEH</name>
<dbReference type="Gene3D" id="2.120.10.30">
    <property type="entry name" value="TolB, C-terminal domain"/>
    <property type="match status" value="1"/>
</dbReference>
<reference evidence="4 5" key="1">
    <citation type="submission" date="2016-06" db="EMBL/GenBank/DDBJ databases">
        <authorList>
            <person name="Kjaerup R.B."/>
            <person name="Dalgaard T.S."/>
            <person name="Juul-Madsen H.R."/>
        </authorList>
    </citation>
    <scope>NUCLEOTIDE SEQUENCE [LARGE SCALE GENOMIC DNA]</scope>
    <source>
        <strain evidence="4 5">DSM 43913</strain>
    </source>
</reference>
<dbReference type="Pfam" id="PF13529">
    <property type="entry name" value="Peptidase_C39_2"/>
    <property type="match status" value="1"/>
</dbReference>
<feature type="region of interest" description="Disordered" evidence="1">
    <location>
        <begin position="1"/>
        <end position="52"/>
    </location>
</feature>
<dbReference type="InterPro" id="IPR039564">
    <property type="entry name" value="Peptidase_C39-like"/>
</dbReference>
<keyword evidence="2" id="KW-0812">Transmembrane</keyword>
<evidence type="ECO:0000259" key="3">
    <source>
        <dbReference type="Pfam" id="PF13529"/>
    </source>
</evidence>
<evidence type="ECO:0000256" key="2">
    <source>
        <dbReference type="SAM" id="Phobius"/>
    </source>
</evidence>
<dbReference type="SUPFAM" id="SSF82171">
    <property type="entry name" value="DPP6 N-terminal domain-like"/>
    <property type="match status" value="1"/>
</dbReference>
<evidence type="ECO:0000313" key="4">
    <source>
        <dbReference type="EMBL" id="SCG15442.1"/>
    </source>
</evidence>
<keyword evidence="5" id="KW-1185">Reference proteome</keyword>
<sequence length="644" mass="67753">MNTLRPAPPAGGQRPVPPDPALAADRNDSKEGHVQPLPSPGHPPHRRTRHRASRPALLAGLCAAVLSTTLTAAVPATADPTAATPGAGPATAGIHTVRSAAGYHVRVDGVTRATVAVSDPGHSVRTTLSPTGRHAALIRDFNGRYGAELLSLDVDSGRLTRIAAGRVTSAVYTDDGRLGYVLAGDSSGQLRLRQPDGAGADRPLASVDGADVQLVGWGEGDAAALLTHRAAGEPSGPSLSRVDLATGATRTVLAGDAAKGVVYRDIRVTRIDGAQRVSAIVADHIYPCAGTSSSLLLADEHGTTVVRTGATRDSYREAAWSPDGDRVAYTVQACVSPAEKTASRSRALQRLDELNGTYVRDLAATTARRLVEGVTPHYRLDGFAGSQLRLASERYGIQTVDVARPVTAAQLDATAAAPASAVTTGTKGATPTAPAGGRDGAGDIGVQSKIVGSTFIHQLWDTADTFNGNSACGPTSAVMDLAGYQLANQNGYYVSTPSRHWSPYGRYITHSYTAYGTTYDAVAPDPNWNYFAGAYGWLVETPSQGTIHRWMGDYLNRHVSYPVAETGTVTWSWIKSKIDANLMVVVSGNFAYGQYGHIGLITGYLDDGRVYVNDPYGAGTDGSWDGKNTVYTLDYIRGWYAWAA</sequence>
<feature type="domain" description="Peptidase C39-like" evidence="3">
    <location>
        <begin position="468"/>
        <end position="616"/>
    </location>
</feature>
<feature type="transmembrane region" description="Helical" evidence="2">
    <location>
        <begin position="56"/>
        <end position="76"/>
    </location>
</feature>
<evidence type="ECO:0000313" key="5">
    <source>
        <dbReference type="Proteomes" id="UP000198251"/>
    </source>
</evidence>
<feature type="compositionally biased region" description="Basic residues" evidence="1">
    <location>
        <begin position="43"/>
        <end position="52"/>
    </location>
</feature>
<accession>A0A1C5G7A6</accession>
<dbReference type="InterPro" id="IPR011042">
    <property type="entry name" value="6-blade_b-propeller_TolB-like"/>
</dbReference>
<dbReference type="EMBL" id="LT607733">
    <property type="protein sequence ID" value="SCG15442.1"/>
    <property type="molecule type" value="Genomic_DNA"/>
</dbReference>
<organism evidence="4 5">
    <name type="scientific">Micromonospora echinofusca</name>
    <dbReference type="NCBI Taxonomy" id="47858"/>
    <lineage>
        <taxon>Bacteria</taxon>
        <taxon>Bacillati</taxon>
        <taxon>Actinomycetota</taxon>
        <taxon>Actinomycetes</taxon>
        <taxon>Micromonosporales</taxon>
        <taxon>Micromonosporaceae</taxon>
        <taxon>Micromonospora</taxon>
    </lineage>
</organism>
<dbReference type="Proteomes" id="UP000198251">
    <property type="component" value="Chromosome I"/>
</dbReference>
<keyword evidence="2" id="KW-1133">Transmembrane helix</keyword>
<dbReference type="AlphaFoldDB" id="A0A1C5G7A6"/>
<keyword evidence="2" id="KW-0472">Membrane</keyword>
<dbReference type="Gene3D" id="3.90.70.10">
    <property type="entry name" value="Cysteine proteinases"/>
    <property type="match status" value="1"/>
</dbReference>
<feature type="region of interest" description="Disordered" evidence="1">
    <location>
        <begin position="421"/>
        <end position="440"/>
    </location>
</feature>
<gene>
    <name evidence="4" type="ORF">GA0070610_1673</name>
</gene>
<feature type="compositionally biased region" description="Low complexity" evidence="1">
    <location>
        <begin position="421"/>
        <end position="436"/>
    </location>
</feature>
<evidence type="ECO:0000256" key="1">
    <source>
        <dbReference type="SAM" id="MobiDB-lite"/>
    </source>
</evidence>
<protein>
    <submittedName>
        <fullName evidence="4">Peptidase_C39 like family protein</fullName>
    </submittedName>
</protein>